<reference evidence="1 2" key="1">
    <citation type="submission" date="2023-05" db="EMBL/GenBank/DDBJ databases">
        <title>B98-5 Cell Line De Novo Hybrid Assembly: An Optical Mapping Approach.</title>
        <authorList>
            <person name="Kananen K."/>
            <person name="Auerbach J.A."/>
            <person name="Kautto E."/>
            <person name="Blachly J.S."/>
        </authorList>
    </citation>
    <scope>NUCLEOTIDE SEQUENCE [LARGE SCALE GENOMIC DNA]</scope>
    <source>
        <strain evidence="1">B95-8</strain>
        <tissue evidence="1">Cell line</tissue>
    </source>
</reference>
<protein>
    <submittedName>
        <fullName evidence="1">Uncharacterized protein</fullName>
    </submittedName>
</protein>
<organism evidence="1 2">
    <name type="scientific">Saguinus oedipus</name>
    <name type="common">Cotton-top tamarin</name>
    <name type="synonym">Oedipomidas oedipus</name>
    <dbReference type="NCBI Taxonomy" id="9490"/>
    <lineage>
        <taxon>Eukaryota</taxon>
        <taxon>Metazoa</taxon>
        <taxon>Chordata</taxon>
        <taxon>Craniata</taxon>
        <taxon>Vertebrata</taxon>
        <taxon>Euteleostomi</taxon>
        <taxon>Mammalia</taxon>
        <taxon>Eutheria</taxon>
        <taxon>Euarchontoglires</taxon>
        <taxon>Primates</taxon>
        <taxon>Haplorrhini</taxon>
        <taxon>Platyrrhini</taxon>
        <taxon>Cebidae</taxon>
        <taxon>Callitrichinae</taxon>
        <taxon>Saguinus</taxon>
    </lineage>
</organism>
<sequence>QGAPGRGPATFGRGSSSLGLVSERWRQNLSAFRDASRTAAGSQLQGPLTVGPPTHLWDLSSPTQFLCLHSTYLSRKPVNMTKVTANCRLERMHVMSAVDQNFIDQSTLQEGEQLGLCFMDTHGYSSRGECPALLPHPHGP</sequence>
<feature type="non-terminal residue" evidence="1">
    <location>
        <position position="1"/>
    </location>
</feature>
<accession>A0ABQ9VAZ2</accession>
<evidence type="ECO:0000313" key="2">
    <source>
        <dbReference type="Proteomes" id="UP001266305"/>
    </source>
</evidence>
<dbReference type="Proteomes" id="UP001266305">
    <property type="component" value="Unassembled WGS sequence"/>
</dbReference>
<evidence type="ECO:0000313" key="1">
    <source>
        <dbReference type="EMBL" id="KAK2106326.1"/>
    </source>
</evidence>
<name>A0ABQ9VAZ2_SAGOE</name>
<keyword evidence="2" id="KW-1185">Reference proteome</keyword>
<gene>
    <name evidence="1" type="ORF">P7K49_015840</name>
</gene>
<proteinExistence type="predicted"/>
<dbReference type="EMBL" id="JASSZA010000007">
    <property type="protein sequence ID" value="KAK2106326.1"/>
    <property type="molecule type" value="Genomic_DNA"/>
</dbReference>
<comment type="caution">
    <text evidence="1">The sequence shown here is derived from an EMBL/GenBank/DDBJ whole genome shotgun (WGS) entry which is preliminary data.</text>
</comment>